<reference evidence="2" key="1">
    <citation type="journal article" date="2019" name="Int. J. Syst. Evol. Microbiol.">
        <title>The Global Catalogue of Microorganisms (GCM) 10K type strain sequencing project: providing services to taxonomists for standard genome sequencing and annotation.</title>
        <authorList>
            <consortium name="The Broad Institute Genomics Platform"/>
            <consortium name="The Broad Institute Genome Sequencing Center for Infectious Disease"/>
            <person name="Wu L."/>
            <person name="Ma J."/>
        </authorList>
    </citation>
    <scope>NUCLEOTIDE SEQUENCE [LARGE SCALE GENOMIC DNA]</scope>
    <source>
        <strain evidence="2">CECT 7649</strain>
    </source>
</reference>
<dbReference type="RefSeq" id="WP_379753629.1">
    <property type="nucleotide sequence ID" value="NZ_JBHSYB010000008.1"/>
</dbReference>
<name>A0ABW3IZ16_9FLAO</name>
<comment type="caution">
    <text evidence="1">The sequence shown here is derived from an EMBL/GenBank/DDBJ whole genome shotgun (WGS) entry which is preliminary data.</text>
</comment>
<sequence length="111" mass="13238">MRIFVCFLFFIIFSCDENLNNIKELEVIINVDFQNEYKIKKEESPLNFNDTYYSVTIIIPKDMIGKVLYQTRSKCDSINGVYYLNFEESGYRKSVIIYKKKNIIKYTKVSL</sequence>
<dbReference type="EMBL" id="JBHTIZ010000007">
    <property type="protein sequence ID" value="MFD0983407.1"/>
    <property type="molecule type" value="Genomic_DNA"/>
</dbReference>
<dbReference type="PROSITE" id="PS51257">
    <property type="entry name" value="PROKAR_LIPOPROTEIN"/>
    <property type="match status" value="1"/>
</dbReference>
<protein>
    <recommendedName>
        <fullName evidence="3">Lipoprotein</fullName>
    </recommendedName>
</protein>
<organism evidence="1 2">
    <name type="scientific">Flavobacterium myungsuense</name>
    <dbReference type="NCBI Taxonomy" id="651823"/>
    <lineage>
        <taxon>Bacteria</taxon>
        <taxon>Pseudomonadati</taxon>
        <taxon>Bacteroidota</taxon>
        <taxon>Flavobacteriia</taxon>
        <taxon>Flavobacteriales</taxon>
        <taxon>Flavobacteriaceae</taxon>
        <taxon>Flavobacterium</taxon>
    </lineage>
</organism>
<evidence type="ECO:0008006" key="3">
    <source>
        <dbReference type="Google" id="ProtNLM"/>
    </source>
</evidence>
<keyword evidence="2" id="KW-1185">Reference proteome</keyword>
<gene>
    <name evidence="1" type="ORF">ACFQ0S_02850</name>
</gene>
<proteinExistence type="predicted"/>
<evidence type="ECO:0000313" key="1">
    <source>
        <dbReference type="EMBL" id="MFD0983407.1"/>
    </source>
</evidence>
<accession>A0ABW3IZ16</accession>
<dbReference type="Proteomes" id="UP001597051">
    <property type="component" value="Unassembled WGS sequence"/>
</dbReference>
<evidence type="ECO:0000313" key="2">
    <source>
        <dbReference type="Proteomes" id="UP001597051"/>
    </source>
</evidence>